<feature type="compositionally biased region" description="Basic and acidic residues" evidence="1">
    <location>
        <begin position="9"/>
        <end position="19"/>
    </location>
</feature>
<feature type="region of interest" description="Disordered" evidence="1">
    <location>
        <begin position="1"/>
        <end position="40"/>
    </location>
</feature>
<accession>A0A0F7ZGD6</accession>
<evidence type="ECO:0000313" key="3">
    <source>
        <dbReference type="Proteomes" id="UP000054481"/>
    </source>
</evidence>
<evidence type="ECO:0000313" key="2">
    <source>
        <dbReference type="EMBL" id="KJZ70706.1"/>
    </source>
</evidence>
<dbReference type="Proteomes" id="UP000054481">
    <property type="component" value="Unassembled WGS sequence"/>
</dbReference>
<protein>
    <submittedName>
        <fullName evidence="2">Uncharacterized protein</fullName>
    </submittedName>
</protein>
<evidence type="ECO:0000256" key="1">
    <source>
        <dbReference type="SAM" id="MobiDB-lite"/>
    </source>
</evidence>
<proteinExistence type="predicted"/>
<gene>
    <name evidence="2" type="ORF">HIM_09890</name>
</gene>
<organism evidence="2 3">
    <name type="scientific">Hirsutella minnesotensis 3608</name>
    <dbReference type="NCBI Taxonomy" id="1043627"/>
    <lineage>
        <taxon>Eukaryota</taxon>
        <taxon>Fungi</taxon>
        <taxon>Dikarya</taxon>
        <taxon>Ascomycota</taxon>
        <taxon>Pezizomycotina</taxon>
        <taxon>Sordariomycetes</taxon>
        <taxon>Hypocreomycetidae</taxon>
        <taxon>Hypocreales</taxon>
        <taxon>Ophiocordycipitaceae</taxon>
        <taxon>Hirsutella</taxon>
    </lineage>
</organism>
<dbReference type="EMBL" id="KQ030610">
    <property type="protein sequence ID" value="KJZ70706.1"/>
    <property type="molecule type" value="Genomic_DNA"/>
</dbReference>
<sequence>MGRSASPENHLESPKDKRPPRTHMQGRPSKTLRSLHRDTRSLACHRGRRSRFHMVRATREEGYGDESERNDTIFLRQIVALFRSPRFQYRSSGERHGHPPWNGSYNSIRSITRFSDGTFWPHLLTTPCMTWTSWMDRQLRPRHMSAKCKAVRHWHQSLPTSPCYAHRGRPARLFRSSDRNWWVVMTHSHPRRRLVLRQKPKQEGSKEQRPKLFAL</sequence>
<name>A0A0F7ZGD6_9HYPO</name>
<keyword evidence="3" id="KW-1185">Reference proteome</keyword>
<dbReference type="AlphaFoldDB" id="A0A0F7ZGD6"/>
<reference evidence="2 3" key="1">
    <citation type="journal article" date="2014" name="Genome Biol. Evol.">
        <title>Comparative genomics and transcriptomics analyses reveal divergent lifestyle features of nematode endoparasitic fungus Hirsutella minnesotensis.</title>
        <authorList>
            <person name="Lai Y."/>
            <person name="Liu K."/>
            <person name="Zhang X."/>
            <person name="Zhang X."/>
            <person name="Li K."/>
            <person name="Wang N."/>
            <person name="Shu C."/>
            <person name="Wu Y."/>
            <person name="Wang C."/>
            <person name="Bushley K.E."/>
            <person name="Xiang M."/>
            <person name="Liu X."/>
        </authorList>
    </citation>
    <scope>NUCLEOTIDE SEQUENCE [LARGE SCALE GENOMIC DNA]</scope>
    <source>
        <strain evidence="2 3">3608</strain>
    </source>
</reference>